<accession>F0S8J2</accession>
<protein>
    <submittedName>
        <fullName evidence="2">Uncharacterized protein</fullName>
    </submittedName>
</protein>
<dbReference type="eggNOG" id="COG3391">
    <property type="taxonomic scope" value="Bacteria"/>
</dbReference>
<sequence length="335" mass="36057">MKKNTLFLLSALTIASFHTKAQWVESGNQKNIVWEYSFAGTTSTVTNSGKGIEKTSTPSSQDFLPRPKSGEVKIIAGEENGTGKSSFTLNNEGRPSLTMVHTSGRGFAPAAAKFIVRNFEVKSKVMSLHFSLKPGNTAENKQAIWYFIVGSGTNSSVGGAGAPIISAAGNVDKGVYTLFRLRKAAVGGKYSLQARYNDGTQPKADNNYWGWQTISGVSLTSDKETKFDIFCNNTDESQLYTVNGTQKTLPAKAYHIYIDGVQKGAGSNEAAKLVRNEGGVDKDIYYTGDLNGFSIMSREGAHSDLKNADGTISYDNSASLMISDLKIVHLAAAKK</sequence>
<dbReference type="EMBL" id="CP002545">
    <property type="protein sequence ID" value="ADY51276.1"/>
    <property type="molecule type" value="Genomic_DNA"/>
</dbReference>
<evidence type="ECO:0000256" key="1">
    <source>
        <dbReference type="SAM" id="SignalP"/>
    </source>
</evidence>
<proteinExistence type="predicted"/>
<keyword evidence="3" id="KW-1185">Reference proteome</keyword>
<dbReference type="RefSeq" id="WP_013631777.1">
    <property type="nucleotide sequence ID" value="NC_015177.1"/>
</dbReference>
<feature type="chain" id="PRO_5003256017" evidence="1">
    <location>
        <begin position="22"/>
        <end position="335"/>
    </location>
</feature>
<evidence type="ECO:0000313" key="2">
    <source>
        <dbReference type="EMBL" id="ADY51276.1"/>
    </source>
</evidence>
<dbReference type="Proteomes" id="UP000000310">
    <property type="component" value="Chromosome"/>
</dbReference>
<name>F0S8J2_PSESL</name>
<reference evidence="2 3" key="1">
    <citation type="journal article" date="2011" name="Stand. Genomic Sci.">
        <title>Complete genome sequence of the gliding, heparinolytic Pedobacter saltans type strain (113).</title>
        <authorList>
            <person name="Liolios K."/>
            <person name="Sikorski J."/>
            <person name="Lu M."/>
            <person name="Nolan M."/>
            <person name="Lapidus A."/>
            <person name="Lucas S."/>
            <person name="Hammon N."/>
            <person name="Deshpande S."/>
            <person name="Cheng J.F."/>
            <person name="Tapia R."/>
            <person name="Han C."/>
            <person name="Goodwin L."/>
            <person name="Pitluck S."/>
            <person name="Huntemann M."/>
            <person name="Ivanova N."/>
            <person name="Pagani I."/>
            <person name="Mavromatis K."/>
            <person name="Ovchinikova G."/>
            <person name="Pati A."/>
            <person name="Chen A."/>
            <person name="Palaniappan K."/>
            <person name="Land M."/>
            <person name="Hauser L."/>
            <person name="Brambilla E.M."/>
            <person name="Kotsyurbenko O."/>
            <person name="Rohde M."/>
            <person name="Tindall B.J."/>
            <person name="Abt B."/>
            <person name="Goker M."/>
            <person name="Detter J.C."/>
            <person name="Woyke T."/>
            <person name="Bristow J."/>
            <person name="Eisen J.A."/>
            <person name="Markowitz V."/>
            <person name="Hugenholtz P."/>
            <person name="Klenk H.P."/>
            <person name="Kyrpides N.C."/>
        </authorList>
    </citation>
    <scope>NUCLEOTIDE SEQUENCE [LARGE SCALE GENOMIC DNA]</scope>
    <source>
        <strain evidence="3">ATCC 51119 / DSM 12145 / JCM 21818 / LMG 10337 / NBRC 100064 / NCIMB 13643</strain>
    </source>
</reference>
<feature type="signal peptide" evidence="1">
    <location>
        <begin position="1"/>
        <end position="21"/>
    </location>
</feature>
<reference evidence="3" key="2">
    <citation type="submission" date="2011-02" db="EMBL/GenBank/DDBJ databases">
        <title>The complete genome of Pedobacter saltans DSM 12145.</title>
        <authorList>
            <consortium name="US DOE Joint Genome Institute (JGI-PGF)"/>
            <person name="Lucas S."/>
            <person name="Copeland A."/>
            <person name="Lapidus A."/>
            <person name="Bruce D."/>
            <person name="Goodwin L."/>
            <person name="Pitluck S."/>
            <person name="Kyrpides N."/>
            <person name="Mavromatis K."/>
            <person name="Pagani I."/>
            <person name="Ivanova N."/>
            <person name="Ovchinnikova G."/>
            <person name="Lu M."/>
            <person name="Detter J.C."/>
            <person name="Han C."/>
            <person name="Land M."/>
            <person name="Hauser L."/>
            <person name="Markowitz V."/>
            <person name="Cheng J.-F."/>
            <person name="Hugenholtz P."/>
            <person name="Woyke T."/>
            <person name="Wu D."/>
            <person name="Tindall B."/>
            <person name="Pomrenke H.G."/>
            <person name="Brambilla E."/>
            <person name="Klenk H.-P."/>
            <person name="Eisen J.A."/>
        </authorList>
    </citation>
    <scope>NUCLEOTIDE SEQUENCE [LARGE SCALE GENOMIC DNA]</scope>
    <source>
        <strain evidence="3">ATCC 51119 / DSM 12145 / JCM 21818 / LMG 10337 / NBRC 100064 / NCIMB 13643</strain>
    </source>
</reference>
<gene>
    <name evidence="2" type="ordered locus">Pedsa_0700</name>
</gene>
<dbReference type="AlphaFoldDB" id="F0S8J2"/>
<dbReference type="KEGG" id="psn:Pedsa_0700"/>
<dbReference type="OrthoDB" id="747544at2"/>
<keyword evidence="1" id="KW-0732">Signal</keyword>
<evidence type="ECO:0000313" key="3">
    <source>
        <dbReference type="Proteomes" id="UP000000310"/>
    </source>
</evidence>
<organism evidence="2 3">
    <name type="scientific">Pseudopedobacter saltans (strain ATCC 51119 / DSM 12145 / JCM 21818 / CCUG 39354 / LMG 10337 / NBRC 100064 / NCIMB 13643)</name>
    <name type="common">Pedobacter saltans</name>
    <dbReference type="NCBI Taxonomy" id="762903"/>
    <lineage>
        <taxon>Bacteria</taxon>
        <taxon>Pseudomonadati</taxon>
        <taxon>Bacteroidota</taxon>
        <taxon>Sphingobacteriia</taxon>
        <taxon>Sphingobacteriales</taxon>
        <taxon>Sphingobacteriaceae</taxon>
        <taxon>Pseudopedobacter</taxon>
    </lineage>
</organism>
<dbReference type="HOGENOM" id="CLU_911742_0_0_10"/>
<dbReference type="STRING" id="762903.Pedsa_0700"/>